<keyword evidence="3" id="KW-1185">Reference proteome</keyword>
<organism evidence="2 3">
    <name type="scientific">Tigriopus californicus</name>
    <name type="common">Marine copepod</name>
    <dbReference type="NCBI Taxonomy" id="6832"/>
    <lineage>
        <taxon>Eukaryota</taxon>
        <taxon>Metazoa</taxon>
        <taxon>Ecdysozoa</taxon>
        <taxon>Arthropoda</taxon>
        <taxon>Crustacea</taxon>
        <taxon>Multicrustacea</taxon>
        <taxon>Hexanauplia</taxon>
        <taxon>Copepoda</taxon>
        <taxon>Harpacticoida</taxon>
        <taxon>Harpacticidae</taxon>
        <taxon>Tigriopus</taxon>
    </lineage>
</organism>
<reference evidence="2 3" key="1">
    <citation type="journal article" date="2018" name="Nat. Ecol. Evol.">
        <title>Genomic signatures of mitonuclear coevolution across populations of Tigriopus californicus.</title>
        <authorList>
            <person name="Barreto F.S."/>
            <person name="Watson E.T."/>
            <person name="Lima T.G."/>
            <person name="Willett C.S."/>
            <person name="Edmands S."/>
            <person name="Li W."/>
            <person name="Burton R.S."/>
        </authorList>
    </citation>
    <scope>NUCLEOTIDE SEQUENCE [LARGE SCALE GENOMIC DNA]</scope>
    <source>
        <strain evidence="2 3">San Diego</strain>
    </source>
</reference>
<evidence type="ECO:0000313" key="3">
    <source>
        <dbReference type="Proteomes" id="UP000318571"/>
    </source>
</evidence>
<name>A0A553PM65_TIGCA</name>
<proteinExistence type="predicted"/>
<gene>
    <name evidence="2" type="ORF">TCAL_11067</name>
</gene>
<dbReference type="EMBL" id="VCGU01000003">
    <property type="protein sequence ID" value="TRY78769.1"/>
    <property type="molecule type" value="Genomic_DNA"/>
</dbReference>
<evidence type="ECO:0000313" key="2">
    <source>
        <dbReference type="EMBL" id="TRY78769.1"/>
    </source>
</evidence>
<feature type="region of interest" description="Disordered" evidence="1">
    <location>
        <begin position="23"/>
        <end position="63"/>
    </location>
</feature>
<comment type="caution">
    <text evidence="2">The sequence shown here is derived from an EMBL/GenBank/DDBJ whole genome shotgun (WGS) entry which is preliminary data.</text>
</comment>
<sequence length="151" mass="16628">MAFPLLQSADEAGLLSYHEGCKAMEEKDERSNTEEGQRHKESEAKNPHKGQCSNFLGGETEMTERPTRYFPQYSAILMKALEAYFISSAEVEDAHGTEDGSAAFGGKGSDIIAGPGLNIALFYLRKYQSDVTLNGYEFAFQNVCRISPGDN</sequence>
<evidence type="ECO:0000256" key="1">
    <source>
        <dbReference type="SAM" id="MobiDB-lite"/>
    </source>
</evidence>
<dbReference type="Proteomes" id="UP000318571">
    <property type="component" value="Chromosome 11"/>
</dbReference>
<dbReference type="AlphaFoldDB" id="A0A553PM65"/>
<protein>
    <submittedName>
        <fullName evidence="2">Uncharacterized protein</fullName>
    </submittedName>
</protein>
<feature type="compositionally biased region" description="Basic and acidic residues" evidence="1">
    <location>
        <begin position="23"/>
        <end position="46"/>
    </location>
</feature>
<accession>A0A553PM65</accession>